<dbReference type="GO" id="GO:0004843">
    <property type="term" value="F:cysteine-type deubiquitinase activity"/>
    <property type="evidence" value="ECO:0007669"/>
    <property type="project" value="TreeGrafter"/>
</dbReference>
<dbReference type="Gene3D" id="3.90.70.80">
    <property type="match status" value="1"/>
</dbReference>
<feature type="domain" description="OTU" evidence="2">
    <location>
        <begin position="165"/>
        <end position="285"/>
    </location>
</feature>
<dbReference type="InterPro" id="IPR050704">
    <property type="entry name" value="Peptidase_C85-like"/>
</dbReference>
<evidence type="ECO:0000313" key="3">
    <source>
        <dbReference type="EMBL" id="KAL0322215.1"/>
    </source>
</evidence>
<protein>
    <submittedName>
        <fullName evidence="3">OVARIAN TUMOR DOMAIN-containing deubiquitinating enzyme 9</fullName>
    </submittedName>
</protein>
<accession>A0AAW2LSU3</accession>
<dbReference type="GO" id="GO:0016579">
    <property type="term" value="P:protein deubiquitination"/>
    <property type="evidence" value="ECO:0007669"/>
    <property type="project" value="TreeGrafter"/>
</dbReference>
<reference evidence="3" key="1">
    <citation type="submission" date="2020-06" db="EMBL/GenBank/DDBJ databases">
        <authorList>
            <person name="Li T."/>
            <person name="Hu X."/>
            <person name="Zhang T."/>
            <person name="Song X."/>
            <person name="Zhang H."/>
            <person name="Dai N."/>
            <person name="Sheng W."/>
            <person name="Hou X."/>
            <person name="Wei L."/>
        </authorList>
    </citation>
    <scope>NUCLEOTIDE SEQUENCE</scope>
    <source>
        <strain evidence="3">KEN8</strain>
        <tissue evidence="3">Leaf</tissue>
    </source>
</reference>
<dbReference type="Pfam" id="PF02338">
    <property type="entry name" value="OTU"/>
    <property type="match status" value="1"/>
</dbReference>
<sequence length="304" mass="34498">MTMYQLDPDVVRWGLHLIDVCSISNDGSPETLTFYEKDLSQTKLVKEGFCNPTHSFVENDEVIAHALHEELSRFAAADASGLTSAGEQPQKELILAQDWLGPSGRDLNSGFQSNEEEVGEKEEISSHLKELSLEHVPKVNGEIPSADEATSDHQRLLNRLQLYELAELKILGDGNCQFRSLSDQIYRTQEHHKFVRDQVVNQLKSHPELYDNYVPMAYGDYLKQMNKSGEWGDHVTLQAAADCDRSLHELLCQRRILMNIVLVPSVSVCRAACGRRQEKEAVVADMNFRCRLEQWLRLLGTFVL</sequence>
<comment type="caution">
    <text evidence="3">The sequence shown here is derived from an EMBL/GenBank/DDBJ whole genome shotgun (WGS) entry which is preliminary data.</text>
</comment>
<evidence type="ECO:0000259" key="2">
    <source>
        <dbReference type="PROSITE" id="PS50802"/>
    </source>
</evidence>
<dbReference type="AlphaFoldDB" id="A0AAW2LSU3"/>
<dbReference type="SUPFAM" id="SSF54001">
    <property type="entry name" value="Cysteine proteinases"/>
    <property type="match status" value="1"/>
</dbReference>
<reference evidence="3" key="2">
    <citation type="journal article" date="2024" name="Plant">
        <title>Genomic evolution and insights into agronomic trait innovations of Sesamum species.</title>
        <authorList>
            <person name="Miao H."/>
            <person name="Wang L."/>
            <person name="Qu L."/>
            <person name="Liu H."/>
            <person name="Sun Y."/>
            <person name="Le M."/>
            <person name="Wang Q."/>
            <person name="Wei S."/>
            <person name="Zheng Y."/>
            <person name="Lin W."/>
            <person name="Duan Y."/>
            <person name="Cao H."/>
            <person name="Xiong S."/>
            <person name="Wang X."/>
            <person name="Wei L."/>
            <person name="Li C."/>
            <person name="Ma Q."/>
            <person name="Ju M."/>
            <person name="Zhao R."/>
            <person name="Li G."/>
            <person name="Mu C."/>
            <person name="Tian Q."/>
            <person name="Mei H."/>
            <person name="Zhang T."/>
            <person name="Gao T."/>
            <person name="Zhang H."/>
        </authorList>
    </citation>
    <scope>NUCLEOTIDE SEQUENCE</scope>
    <source>
        <strain evidence="3">KEN8</strain>
    </source>
</reference>
<dbReference type="InterPro" id="IPR038765">
    <property type="entry name" value="Papain-like_cys_pep_sf"/>
</dbReference>
<name>A0AAW2LSU3_9LAMI</name>
<dbReference type="PROSITE" id="PS50802">
    <property type="entry name" value="OTU"/>
    <property type="match status" value="1"/>
</dbReference>
<gene>
    <name evidence="3" type="ORF">Scaly_2517900</name>
</gene>
<dbReference type="EMBL" id="JACGWM010000016">
    <property type="protein sequence ID" value="KAL0322215.1"/>
    <property type="molecule type" value="Genomic_DNA"/>
</dbReference>
<organism evidence="3">
    <name type="scientific">Sesamum calycinum</name>
    <dbReference type="NCBI Taxonomy" id="2727403"/>
    <lineage>
        <taxon>Eukaryota</taxon>
        <taxon>Viridiplantae</taxon>
        <taxon>Streptophyta</taxon>
        <taxon>Embryophyta</taxon>
        <taxon>Tracheophyta</taxon>
        <taxon>Spermatophyta</taxon>
        <taxon>Magnoliopsida</taxon>
        <taxon>eudicotyledons</taxon>
        <taxon>Gunneridae</taxon>
        <taxon>Pentapetalae</taxon>
        <taxon>asterids</taxon>
        <taxon>lamiids</taxon>
        <taxon>Lamiales</taxon>
        <taxon>Pedaliaceae</taxon>
        <taxon>Sesamum</taxon>
    </lineage>
</organism>
<evidence type="ECO:0000256" key="1">
    <source>
        <dbReference type="ARBA" id="ARBA00010407"/>
    </source>
</evidence>
<dbReference type="InterPro" id="IPR003323">
    <property type="entry name" value="OTU_dom"/>
</dbReference>
<dbReference type="PANTHER" id="PTHR12419:SF90">
    <property type="entry name" value="OS02G0819500 PROTEIN"/>
    <property type="match status" value="1"/>
</dbReference>
<comment type="similarity">
    <text evidence="1">Belongs to the peptidase C85 family.</text>
</comment>
<dbReference type="PANTHER" id="PTHR12419">
    <property type="entry name" value="OTU DOMAIN CONTAINING PROTEIN"/>
    <property type="match status" value="1"/>
</dbReference>
<proteinExistence type="inferred from homology"/>
<dbReference type="CDD" id="cd22751">
    <property type="entry name" value="OTU_plant_OTU9-like"/>
    <property type="match status" value="1"/>
</dbReference>